<feature type="compositionally biased region" description="Pro residues" evidence="1">
    <location>
        <begin position="448"/>
        <end position="457"/>
    </location>
</feature>
<proteinExistence type="predicted"/>
<dbReference type="SUPFAM" id="SSF51735">
    <property type="entry name" value="NAD(P)-binding Rossmann-fold domains"/>
    <property type="match status" value="1"/>
</dbReference>
<feature type="compositionally biased region" description="Pro residues" evidence="1">
    <location>
        <begin position="338"/>
        <end position="352"/>
    </location>
</feature>
<dbReference type="Gene3D" id="3.40.50.720">
    <property type="entry name" value="NAD(P)-binding Rossmann-like Domain"/>
    <property type="match status" value="1"/>
</dbReference>
<dbReference type="STRING" id="1157962.A0A250XII1"/>
<feature type="region of interest" description="Disordered" evidence="1">
    <location>
        <begin position="691"/>
        <end position="721"/>
    </location>
</feature>
<feature type="compositionally biased region" description="Pro residues" evidence="1">
    <location>
        <begin position="1087"/>
        <end position="1096"/>
    </location>
</feature>
<feature type="compositionally biased region" description="Polar residues" evidence="1">
    <location>
        <begin position="1301"/>
        <end position="1317"/>
    </location>
</feature>
<dbReference type="InterPro" id="IPR036291">
    <property type="entry name" value="NAD(P)-bd_dom_sf"/>
</dbReference>
<feature type="compositionally biased region" description="Pro residues" evidence="1">
    <location>
        <begin position="313"/>
        <end position="324"/>
    </location>
</feature>
<gene>
    <name evidence="2" type="ORF">CEUSTIGMA_g10317.t1</name>
</gene>
<feature type="region of interest" description="Disordered" evidence="1">
    <location>
        <begin position="603"/>
        <end position="631"/>
    </location>
</feature>
<feature type="compositionally biased region" description="Low complexity" evidence="1">
    <location>
        <begin position="1285"/>
        <end position="1299"/>
    </location>
</feature>
<dbReference type="PANTHER" id="PTHR35711:SF1">
    <property type="entry name" value="ECTODERMAL, ISOFORM F"/>
    <property type="match status" value="1"/>
</dbReference>
<keyword evidence="3" id="KW-1185">Reference proteome</keyword>
<feature type="compositionally biased region" description="Basic and acidic residues" evidence="1">
    <location>
        <begin position="472"/>
        <end position="484"/>
    </location>
</feature>
<evidence type="ECO:0000313" key="2">
    <source>
        <dbReference type="EMBL" id="GAX82891.1"/>
    </source>
</evidence>
<sequence>MIFQERLVLKAPSSLRSIPRAPVCKGCVSTSLQHAVAKARFSRAHRSNARRYALQVSGASSSSSNSSAMVSMSGPSALQASKSSIHISGTDGIVGKAILKGLLSTGVKVVAGTLNPERAAALLAEVKALKVINSEALFTADSTLTAIPKGSTVILVDGDTSGTESADFKRLPEVLDAAKASAAVQVVLVSLSPSFGTRSAAAKPQATVKEQMVLDSGLPAVILRAYGVESADEAICAKKGLIFEPMGTIPSSMVTSQKQVSDVVSELLKLPTPTEGKSYILEVGASSDELPGPISPLVEKAVADILSKLTVLAPPPPASPPSTPATPAASASQASAPASPPNPAPTAVPSPAPAAAAAAAAVPKPPPAAPAAAKPPPSKSQEQLAIEKALAEESNVKTSAEMSEEDVKGKSGFDLGSLFGGFGSSSAQPPPPPPPRQVEAEKKVEAQAPPPPPPSPPVVSKKRELTPPPVLLKEEDVAAEKSEPEGLFGGIFNRFAPKPEAVTSPPPAAVPTIPSPAATAQKLVPLPPTKAAEEEEEEQEKPQGFFANLFGGAKPATVGDDAEPSVVPPPASRKVVLPPPAAVQKVVIPPPAAAKKVVPPLAVKKAVPSDDDDEEEKEQKPKGLFGGLFGGSINVDPEPRMVAPPAAAARKAVLPAVSKRPVVAKEEEDEEPKGLFGGLFANRAIKVEDSKSEVGTVSIRSTAAPPAKKASVDDDEDEEDEPKGLFAFFGTKSTKVEEEKPKVGTVPVRKPLPSVVAKKVIEEEEEEEEPKGLFAFFGTKSTKVEEEKLKVGTVSVRKVPPVPVRKPVTPPVPVKKPVLKKASDDDDEDDEEPKGLFAFFGTRSTKVDEEEPKVGTAPVRKVPPVPVRKPLPSVATKKAIKEEDEEDEPKGLFAFFGTRSTRVEEDKPKVGAAPKRVVPVPMKKPVTPVVSKRTTRDDDEEEEAPKGLFGGLFGSRSTRPVEPEVMGTGSIKVGSKRPAPPQLAAAPPAKRIAVTAKKVGKVEDDDDDDEKPKGLFAGLFGKKSAEPEPRLVPKAGTSFAPPKAPAPRPSAPAARVSPPQQAPSRQAPGFSVAPKVTSGFSVAPKPGVKPPPPKPIAPARRPVRDDEDDEDEPRGGFLASLFGGRPKREEPSAAASKTGVIKVGSTSAAASKTGVIKVGSTSTAAKPAFGRQVSKNVVDNDDEEEEKPKGLFGGLFAPKPASSVPASPNKPASASTPRPIPSPPAKKLQSKRVEDDDEDDGKKKGGIFGFLFGGGSKQEGSAKVPAPAPAKKPGTLFVGTGGSKSAPSSRVVPSRSAPAQEKTSTDSGKPTTVSFPTKGTIIISPKKR</sequence>
<feature type="compositionally biased region" description="Low complexity" evidence="1">
    <location>
        <begin position="1197"/>
        <end position="1215"/>
    </location>
</feature>
<feature type="compositionally biased region" description="Low complexity" evidence="1">
    <location>
        <begin position="353"/>
        <end position="362"/>
    </location>
</feature>
<accession>A0A250XII1</accession>
<feature type="compositionally biased region" description="Low complexity" evidence="1">
    <location>
        <begin position="510"/>
        <end position="520"/>
    </location>
</feature>
<feature type="compositionally biased region" description="Low complexity" evidence="1">
    <location>
        <begin position="1262"/>
        <end position="1273"/>
    </location>
</feature>
<dbReference type="Proteomes" id="UP000232323">
    <property type="component" value="Unassembled WGS sequence"/>
</dbReference>
<reference evidence="2 3" key="1">
    <citation type="submission" date="2017-08" db="EMBL/GenBank/DDBJ databases">
        <title>Acidophilic green algal genome provides insights into adaptation to an acidic environment.</title>
        <authorList>
            <person name="Hirooka S."/>
            <person name="Hirose Y."/>
            <person name="Kanesaki Y."/>
            <person name="Higuchi S."/>
            <person name="Fujiwara T."/>
            <person name="Onuma R."/>
            <person name="Era A."/>
            <person name="Ohbayashi R."/>
            <person name="Uzuka A."/>
            <person name="Nozaki H."/>
            <person name="Yoshikawa H."/>
            <person name="Miyagishima S.Y."/>
        </authorList>
    </citation>
    <scope>NUCLEOTIDE SEQUENCE [LARGE SCALE GENOMIC DNA]</scope>
    <source>
        <strain evidence="2 3">NIES-2499</strain>
    </source>
</reference>
<feature type="compositionally biased region" description="Low complexity" evidence="1">
    <location>
        <begin position="914"/>
        <end position="932"/>
    </location>
</feature>
<evidence type="ECO:0000256" key="1">
    <source>
        <dbReference type="SAM" id="MobiDB-lite"/>
    </source>
</evidence>
<organism evidence="2 3">
    <name type="scientific">Chlamydomonas eustigma</name>
    <dbReference type="NCBI Taxonomy" id="1157962"/>
    <lineage>
        <taxon>Eukaryota</taxon>
        <taxon>Viridiplantae</taxon>
        <taxon>Chlorophyta</taxon>
        <taxon>core chlorophytes</taxon>
        <taxon>Chlorophyceae</taxon>
        <taxon>CS clade</taxon>
        <taxon>Chlamydomonadales</taxon>
        <taxon>Chlamydomonadaceae</taxon>
        <taxon>Chlamydomonas</taxon>
    </lineage>
</organism>
<protein>
    <recommendedName>
        <fullName evidence="4">NAD(P)-binding domain-containing protein</fullName>
    </recommendedName>
</protein>
<name>A0A250XII1_9CHLO</name>
<feature type="region of interest" description="Disordered" evidence="1">
    <location>
        <begin position="498"/>
        <end position="573"/>
    </location>
</feature>
<feature type="compositionally biased region" description="Pro residues" evidence="1">
    <location>
        <begin position="363"/>
        <end position="378"/>
    </location>
</feature>
<dbReference type="PANTHER" id="PTHR35711">
    <property type="entry name" value="EXPRESSED PROTEIN"/>
    <property type="match status" value="1"/>
</dbReference>
<feature type="compositionally biased region" description="Gly residues" evidence="1">
    <location>
        <begin position="1246"/>
        <end position="1257"/>
    </location>
</feature>
<dbReference type="EMBL" id="BEGY01000088">
    <property type="protein sequence ID" value="GAX82891.1"/>
    <property type="molecule type" value="Genomic_DNA"/>
</dbReference>
<evidence type="ECO:0000313" key="3">
    <source>
        <dbReference type="Proteomes" id="UP000232323"/>
    </source>
</evidence>
<evidence type="ECO:0008006" key="4">
    <source>
        <dbReference type="Google" id="ProtNLM"/>
    </source>
</evidence>
<feature type="region of interest" description="Disordered" evidence="1">
    <location>
        <begin position="801"/>
        <end position="1328"/>
    </location>
</feature>
<feature type="compositionally biased region" description="Pro residues" evidence="1">
    <location>
        <begin position="801"/>
        <end position="814"/>
    </location>
</feature>
<feature type="compositionally biased region" description="Low complexity" evidence="1">
    <location>
        <begin position="325"/>
        <end position="337"/>
    </location>
</feature>
<feature type="region of interest" description="Disordered" evidence="1">
    <location>
        <begin position="313"/>
        <end position="485"/>
    </location>
</feature>
<dbReference type="Gene3D" id="3.90.25.10">
    <property type="entry name" value="UDP-galactose 4-epimerase, domain 1"/>
    <property type="match status" value="1"/>
</dbReference>
<comment type="caution">
    <text evidence="2">The sequence shown here is derived from an EMBL/GenBank/DDBJ whole genome shotgun (WGS) entry which is preliminary data.</text>
</comment>
<feature type="compositionally biased region" description="Low complexity" evidence="1">
    <location>
        <begin position="1051"/>
        <end position="1068"/>
    </location>
</feature>